<dbReference type="Pfam" id="PF23441">
    <property type="entry name" value="SDR"/>
    <property type="match status" value="1"/>
</dbReference>
<dbReference type="RefSeq" id="XP_020119179.1">
    <property type="nucleotide sequence ID" value="XM_020268299.1"/>
</dbReference>
<dbReference type="PANTHER" id="PTHR43477:SF1">
    <property type="entry name" value="DIHYDROANTICAPSIN 7-DEHYDROGENASE"/>
    <property type="match status" value="1"/>
</dbReference>
<dbReference type="GeneID" id="31005726"/>
<evidence type="ECO:0000256" key="2">
    <source>
        <dbReference type="ARBA" id="ARBA00022857"/>
    </source>
</evidence>
<dbReference type="STRING" id="1441469.A0A225AP40"/>
<dbReference type="GO" id="GO:0016491">
    <property type="term" value="F:oxidoreductase activity"/>
    <property type="evidence" value="ECO:0007669"/>
    <property type="project" value="UniProtKB-KW"/>
</dbReference>
<gene>
    <name evidence="4" type="ORF">UA08_05970</name>
</gene>
<dbReference type="InterPro" id="IPR057571">
    <property type="entry name" value="SDR_PhqE-like"/>
</dbReference>
<evidence type="ECO:0000256" key="3">
    <source>
        <dbReference type="ARBA" id="ARBA00023002"/>
    </source>
</evidence>
<organism evidence="4 5">
    <name type="scientific">Talaromyces atroroseus</name>
    <dbReference type="NCBI Taxonomy" id="1441469"/>
    <lineage>
        <taxon>Eukaryota</taxon>
        <taxon>Fungi</taxon>
        <taxon>Dikarya</taxon>
        <taxon>Ascomycota</taxon>
        <taxon>Pezizomycotina</taxon>
        <taxon>Eurotiomycetes</taxon>
        <taxon>Eurotiomycetidae</taxon>
        <taxon>Eurotiales</taxon>
        <taxon>Trichocomaceae</taxon>
        <taxon>Talaromyces</taxon>
        <taxon>Talaromyces sect. Trachyspermi</taxon>
    </lineage>
</organism>
<sequence>MATEAYNNNKLAGKHVLILGATSGIGFAVAKACLASKASLTISSSSTERIHSTMQKLHTGFPDGQIKGSACNLAGKDVEHEIQQLFQQAEAESGKVDHIVYTAADALAITPVQDITREKIIAAGQMRFVAPILVAKIGSQYLSSGPESSIIFTSGTVWEHPSPNWTLIAGYMGGVCSVTRNLALDLKPIRVNAVSPGLVNTELWDPLVPDSEQKAGMFQYQAQKHATGRVAKPEDVAEAYLYLMKDVNITGRIISSDSGGLLM</sequence>
<dbReference type="InterPro" id="IPR002347">
    <property type="entry name" value="SDR_fam"/>
</dbReference>
<evidence type="ECO:0008006" key="6">
    <source>
        <dbReference type="Google" id="ProtNLM"/>
    </source>
</evidence>
<dbReference type="InterPro" id="IPR051122">
    <property type="entry name" value="SDR_DHRS6-like"/>
</dbReference>
<dbReference type="Gene3D" id="3.40.50.720">
    <property type="entry name" value="NAD(P)-binding Rossmann-like Domain"/>
    <property type="match status" value="1"/>
</dbReference>
<dbReference type="Proteomes" id="UP000214365">
    <property type="component" value="Unassembled WGS sequence"/>
</dbReference>
<dbReference type="InterPro" id="IPR036291">
    <property type="entry name" value="NAD(P)-bd_dom_sf"/>
</dbReference>
<keyword evidence="2" id="KW-0521">NADP</keyword>
<dbReference type="OrthoDB" id="294295at2759"/>
<keyword evidence="5" id="KW-1185">Reference proteome</keyword>
<dbReference type="EMBL" id="LFMY01000008">
    <property type="protein sequence ID" value="OKL59058.1"/>
    <property type="molecule type" value="Genomic_DNA"/>
</dbReference>
<keyword evidence="3" id="KW-0560">Oxidoreductase</keyword>
<dbReference type="PANTHER" id="PTHR43477">
    <property type="entry name" value="DIHYDROANTICAPSIN 7-DEHYDROGENASE"/>
    <property type="match status" value="1"/>
</dbReference>
<accession>A0A225AP40</accession>
<name>A0A225AP40_TALAT</name>
<protein>
    <recommendedName>
        <fullName evidence="6">Short-chain dehydrogenase</fullName>
    </recommendedName>
</protein>
<dbReference type="AlphaFoldDB" id="A0A225AP40"/>
<proteinExistence type="inferred from homology"/>
<reference evidence="4 5" key="1">
    <citation type="submission" date="2015-06" db="EMBL/GenBank/DDBJ databases">
        <title>Talaromyces atroroseus IBT 11181 draft genome.</title>
        <authorList>
            <person name="Rasmussen K.B."/>
            <person name="Rasmussen S."/>
            <person name="Petersen B."/>
            <person name="Sicheritz-Ponten T."/>
            <person name="Mortensen U.H."/>
            <person name="Thrane U."/>
        </authorList>
    </citation>
    <scope>NUCLEOTIDE SEQUENCE [LARGE SCALE GENOMIC DNA]</scope>
    <source>
        <strain evidence="4 5">IBT 11181</strain>
    </source>
</reference>
<comment type="similarity">
    <text evidence="1">Belongs to the short-chain dehydrogenases/reductases (SDR) family.</text>
</comment>
<evidence type="ECO:0000313" key="5">
    <source>
        <dbReference type="Proteomes" id="UP000214365"/>
    </source>
</evidence>
<comment type="caution">
    <text evidence="4">The sequence shown here is derived from an EMBL/GenBank/DDBJ whole genome shotgun (WGS) entry which is preliminary data.</text>
</comment>
<evidence type="ECO:0000256" key="1">
    <source>
        <dbReference type="ARBA" id="ARBA00006484"/>
    </source>
</evidence>
<dbReference type="CDD" id="cd05233">
    <property type="entry name" value="SDR_c"/>
    <property type="match status" value="1"/>
</dbReference>
<evidence type="ECO:0000313" key="4">
    <source>
        <dbReference type="EMBL" id="OKL59058.1"/>
    </source>
</evidence>
<dbReference type="PRINTS" id="PR00081">
    <property type="entry name" value="GDHRDH"/>
</dbReference>
<dbReference type="SUPFAM" id="SSF51735">
    <property type="entry name" value="NAD(P)-binding Rossmann-fold domains"/>
    <property type="match status" value="1"/>
</dbReference>